<keyword evidence="3 5" id="KW-0645">Protease</keyword>
<dbReference type="EC" id="3.4.19.12" evidence="5"/>
<feature type="region of interest" description="Disordered" evidence="6">
    <location>
        <begin position="96"/>
        <end position="119"/>
    </location>
</feature>
<evidence type="ECO:0000313" key="8">
    <source>
        <dbReference type="EMBL" id="KAF2076996.1"/>
    </source>
</evidence>
<dbReference type="PROSITE" id="PS50235">
    <property type="entry name" value="USP_3"/>
    <property type="match status" value="1"/>
</dbReference>
<dbReference type="GO" id="GO:0005829">
    <property type="term" value="C:cytosol"/>
    <property type="evidence" value="ECO:0007669"/>
    <property type="project" value="TreeGrafter"/>
</dbReference>
<dbReference type="GO" id="GO:0006508">
    <property type="term" value="P:proteolysis"/>
    <property type="evidence" value="ECO:0007669"/>
    <property type="project" value="UniProtKB-KW"/>
</dbReference>
<keyword evidence="4 5" id="KW-0378">Hydrolase</keyword>
<dbReference type="AlphaFoldDB" id="A0A8J4UVY1"/>
<dbReference type="Pfam" id="PF00443">
    <property type="entry name" value="UCH"/>
    <property type="match status" value="1"/>
</dbReference>
<gene>
    <name evidence="8" type="ORF">CYY_001705</name>
</gene>
<dbReference type="SUPFAM" id="SSF54001">
    <property type="entry name" value="Cysteine proteinases"/>
    <property type="match status" value="1"/>
</dbReference>
<dbReference type="InterPro" id="IPR038765">
    <property type="entry name" value="Papain-like_cys_pep_sf"/>
</dbReference>
<reference evidence="8" key="1">
    <citation type="submission" date="2020-01" db="EMBL/GenBank/DDBJ databases">
        <title>Development of genomics and gene disruption for Polysphondylium violaceum indicates a role for the polyketide synthase stlB in stalk morphogenesis.</title>
        <authorList>
            <person name="Narita B."/>
            <person name="Kawabe Y."/>
            <person name="Kin K."/>
            <person name="Saito T."/>
            <person name="Gibbs R."/>
            <person name="Kuspa A."/>
            <person name="Muzny D."/>
            <person name="Queller D."/>
            <person name="Richards S."/>
            <person name="Strassman J."/>
            <person name="Sucgang R."/>
            <person name="Worley K."/>
            <person name="Schaap P."/>
        </authorList>
    </citation>
    <scope>NUCLEOTIDE SEQUENCE</scope>
    <source>
        <strain evidence="8">QSvi11</strain>
    </source>
</reference>
<accession>A0A8J4UVY1</accession>
<dbReference type="PROSITE" id="PS00973">
    <property type="entry name" value="USP_2"/>
    <property type="match status" value="1"/>
</dbReference>
<keyword evidence="5" id="KW-0788">Thiol protease</keyword>
<evidence type="ECO:0000256" key="4">
    <source>
        <dbReference type="ARBA" id="ARBA00022801"/>
    </source>
</evidence>
<dbReference type="Gene3D" id="3.90.70.10">
    <property type="entry name" value="Cysteine proteinases"/>
    <property type="match status" value="1"/>
</dbReference>
<dbReference type="PROSITE" id="PS00972">
    <property type="entry name" value="USP_1"/>
    <property type="match status" value="1"/>
</dbReference>
<dbReference type="GO" id="GO:0004843">
    <property type="term" value="F:cysteine-type deubiquitinase activity"/>
    <property type="evidence" value="ECO:0007669"/>
    <property type="project" value="UniProtKB-UniRule"/>
</dbReference>
<evidence type="ECO:0000256" key="1">
    <source>
        <dbReference type="ARBA" id="ARBA00000707"/>
    </source>
</evidence>
<comment type="catalytic activity">
    <reaction evidence="1 5">
        <text>Thiol-dependent hydrolysis of ester, thioester, amide, peptide and isopeptide bonds formed by the C-terminal Gly of ubiquitin (a 76-residue protein attached to proteins as an intracellular targeting signal).</text>
        <dbReference type="EC" id="3.4.19.12"/>
    </reaction>
</comment>
<name>A0A8J4UVY1_9MYCE</name>
<comment type="caution">
    <text evidence="8">The sequence shown here is derived from an EMBL/GenBank/DDBJ whole genome shotgun (WGS) entry which is preliminary data.</text>
</comment>
<dbReference type="Proteomes" id="UP000695562">
    <property type="component" value="Unassembled WGS sequence"/>
</dbReference>
<comment type="similarity">
    <text evidence="2 5">Belongs to the peptidase C19 family.</text>
</comment>
<evidence type="ECO:0000256" key="5">
    <source>
        <dbReference type="RuleBase" id="RU366025"/>
    </source>
</evidence>
<dbReference type="InterPro" id="IPR050164">
    <property type="entry name" value="Peptidase_C19"/>
</dbReference>
<dbReference type="PANTHER" id="PTHR24006:SF733">
    <property type="entry name" value="RE52890P"/>
    <property type="match status" value="1"/>
</dbReference>
<dbReference type="InterPro" id="IPR001394">
    <property type="entry name" value="Peptidase_C19_UCH"/>
</dbReference>
<dbReference type="OrthoDB" id="27652at2759"/>
<dbReference type="GO" id="GO:0016579">
    <property type="term" value="P:protein deubiquitination"/>
    <property type="evidence" value="ECO:0007669"/>
    <property type="project" value="InterPro"/>
</dbReference>
<evidence type="ECO:0000256" key="6">
    <source>
        <dbReference type="SAM" id="MobiDB-lite"/>
    </source>
</evidence>
<evidence type="ECO:0000313" key="9">
    <source>
        <dbReference type="Proteomes" id="UP000695562"/>
    </source>
</evidence>
<proteinExistence type="inferred from homology"/>
<evidence type="ECO:0000256" key="3">
    <source>
        <dbReference type="ARBA" id="ARBA00022670"/>
    </source>
</evidence>
<keyword evidence="5" id="KW-0833">Ubl conjugation pathway</keyword>
<dbReference type="InterPro" id="IPR028889">
    <property type="entry name" value="USP"/>
</dbReference>
<evidence type="ECO:0000256" key="2">
    <source>
        <dbReference type="ARBA" id="ARBA00009085"/>
    </source>
</evidence>
<dbReference type="InterPro" id="IPR018200">
    <property type="entry name" value="USP_CS"/>
</dbReference>
<feature type="domain" description="USP" evidence="7">
    <location>
        <begin position="25"/>
        <end position="419"/>
    </location>
</feature>
<keyword evidence="9" id="KW-1185">Reference proteome</keyword>
<dbReference type="EMBL" id="AJWJ01000042">
    <property type="protein sequence ID" value="KAF2076996.1"/>
    <property type="molecule type" value="Genomic_DNA"/>
</dbReference>
<evidence type="ECO:0000259" key="7">
    <source>
        <dbReference type="PROSITE" id="PS50235"/>
    </source>
</evidence>
<protein>
    <recommendedName>
        <fullName evidence="5">Ubiquitin carboxyl-terminal hydrolase</fullName>
        <ecNumber evidence="5">3.4.19.12</ecNumber>
    </recommendedName>
</protein>
<organism evidence="8 9">
    <name type="scientific">Polysphondylium violaceum</name>
    <dbReference type="NCBI Taxonomy" id="133409"/>
    <lineage>
        <taxon>Eukaryota</taxon>
        <taxon>Amoebozoa</taxon>
        <taxon>Evosea</taxon>
        <taxon>Eumycetozoa</taxon>
        <taxon>Dictyostelia</taxon>
        <taxon>Dictyosteliales</taxon>
        <taxon>Dictyosteliaceae</taxon>
        <taxon>Polysphondylium</taxon>
    </lineage>
</organism>
<dbReference type="GO" id="GO:0005634">
    <property type="term" value="C:nucleus"/>
    <property type="evidence" value="ECO:0007669"/>
    <property type="project" value="TreeGrafter"/>
</dbReference>
<dbReference type="PANTHER" id="PTHR24006">
    <property type="entry name" value="UBIQUITIN CARBOXYL-TERMINAL HYDROLASE"/>
    <property type="match status" value="1"/>
</dbReference>
<sequence>MGLSSSKIDKALENFDQFPPNERFFGLENFGNTCYCNSVVQVLFYCLPFRQRVLQYYCEQKSLPMPTSTPNVDPVNINNNNVNSNNNTQQNYYTRNVNNNSSNTTTTTTTNNSNSSNNRTTANYNYNNIDQDTDSLILCLGELFYTIMQQKKRTGVISPKRFVERLKHENELFRSYMHQDAHEFLNFLLNSITEFLQKQQQQPNGKDVNSNNSSKKEVKTFVHEIFEGTLTNETKCLTCESVTNKDESFLDLSIDIGQNRSLTSCLSNFSSVETLSQNDKFYCDKCNSLQEAQKRMKIKQLPNTLIIHLKRFKFFEAFQQYKKLNYRVVFPFEIIVQNTTNDIVDPDKKFYLFAVVIHVGNGPNHGHYVSMIKSHGVWFIFDDDNIDIIQESDIYNCFGSSNDFIGSNDCGYLLFYQSESQ</sequence>